<feature type="domain" description="Reverse transcriptase Ty1/copia-type" evidence="2">
    <location>
        <begin position="34"/>
        <end position="272"/>
    </location>
</feature>
<dbReference type="InterPro" id="IPR043502">
    <property type="entry name" value="DNA/RNA_pol_sf"/>
</dbReference>
<feature type="region of interest" description="Disordered" evidence="1">
    <location>
        <begin position="263"/>
        <end position="292"/>
    </location>
</feature>
<dbReference type="CDD" id="cd09272">
    <property type="entry name" value="RNase_HI_RT_Ty1"/>
    <property type="match status" value="1"/>
</dbReference>
<evidence type="ECO:0000313" key="3">
    <source>
        <dbReference type="EMBL" id="CAE0631535.1"/>
    </source>
</evidence>
<dbReference type="SUPFAM" id="SSF56672">
    <property type="entry name" value="DNA/RNA polymerases"/>
    <property type="match status" value="1"/>
</dbReference>
<organism evidence="3">
    <name type="scientific">Heterosigma akashiwo</name>
    <name type="common">Chromophytic alga</name>
    <name type="synonym">Heterosigma carterae</name>
    <dbReference type="NCBI Taxonomy" id="2829"/>
    <lineage>
        <taxon>Eukaryota</taxon>
        <taxon>Sar</taxon>
        <taxon>Stramenopiles</taxon>
        <taxon>Ochrophyta</taxon>
        <taxon>Raphidophyceae</taxon>
        <taxon>Chattonellales</taxon>
        <taxon>Chattonellaceae</taxon>
        <taxon>Heterosigma</taxon>
    </lineage>
</organism>
<gene>
    <name evidence="3" type="ORF">HAKA00212_LOCUS10239</name>
</gene>
<protein>
    <recommendedName>
        <fullName evidence="2">Reverse transcriptase Ty1/copia-type domain-containing protein</fullName>
    </recommendedName>
</protein>
<accession>A0A7S4D6I2</accession>
<proteinExistence type="predicted"/>
<dbReference type="PANTHER" id="PTHR11439:SF463">
    <property type="entry name" value="REVERSE TRANSCRIPTASE TY1_COPIA-TYPE DOMAIN-CONTAINING PROTEIN"/>
    <property type="match status" value="1"/>
</dbReference>
<dbReference type="EMBL" id="HBIU01021862">
    <property type="protein sequence ID" value="CAE0631535.1"/>
    <property type="molecule type" value="Transcribed_RNA"/>
</dbReference>
<sequence length="516" mass="58292">MPGVPNTIQGAMRRADWPRWEEAIEKELAAHKLNQTWKCVEPPPPGTNIAGTRWVFSVKSNGDYKARLVVQGFSQRYGEDYFDTYAGVSRLETMRMCCAISAIEGWHIVVFDINNAFLTAPAKDKIFIWAPAGTGLPKGTVCLLLKSIYGTHQAAHDFQEYFSSKMVKLKALPTKSDPCLYVRKEEPGRPTSLTHSHVDDCLTHCKSRKEAERFVAEVNEELPLRSGGTEYLSAQIERGPNLEVYLTQTRMLLDIVQTELGNKDFNPNKTPMSKKHGKTLAKRRSDQPAHKDPKMLQRIVGKLIFPMIFTRPDLSQAVLRLARYASDPTDDHMKAAKHTLRYVRGTVDRGLVYKRGGLKDIRKGLVAFSDSDWAADPDDRKSTTGMALFLGLCLIMWKSLKQPLVALSTAESEYIALAYTIKHVLLQRLQLCHVGYEQQGPTPVFVDNISAMHIAEGATKSSKFIDLRWHFIRDAIARGEVKVVHIDTEHNISDLFTKPLESPRFQMLREQLLGTR</sequence>
<dbReference type="InterPro" id="IPR013103">
    <property type="entry name" value="RVT_2"/>
</dbReference>
<feature type="compositionally biased region" description="Basic and acidic residues" evidence="1">
    <location>
        <begin position="283"/>
        <end position="292"/>
    </location>
</feature>
<evidence type="ECO:0000259" key="2">
    <source>
        <dbReference type="Pfam" id="PF07727"/>
    </source>
</evidence>
<feature type="compositionally biased region" description="Basic residues" evidence="1">
    <location>
        <begin position="272"/>
        <end position="282"/>
    </location>
</feature>
<dbReference type="PANTHER" id="PTHR11439">
    <property type="entry name" value="GAG-POL-RELATED RETROTRANSPOSON"/>
    <property type="match status" value="1"/>
</dbReference>
<evidence type="ECO:0000256" key="1">
    <source>
        <dbReference type="SAM" id="MobiDB-lite"/>
    </source>
</evidence>
<name>A0A7S4D6I2_HETAK</name>
<dbReference type="AlphaFoldDB" id="A0A7S4D6I2"/>
<reference evidence="3" key="1">
    <citation type="submission" date="2021-01" db="EMBL/GenBank/DDBJ databases">
        <authorList>
            <person name="Corre E."/>
            <person name="Pelletier E."/>
            <person name="Niang G."/>
            <person name="Scheremetjew M."/>
            <person name="Finn R."/>
            <person name="Kale V."/>
            <person name="Holt S."/>
            <person name="Cochrane G."/>
            <person name="Meng A."/>
            <person name="Brown T."/>
            <person name="Cohen L."/>
        </authorList>
    </citation>
    <scope>NUCLEOTIDE SEQUENCE</scope>
    <source>
        <strain evidence="3">CCMP3107</strain>
    </source>
</reference>
<dbReference type="Pfam" id="PF07727">
    <property type="entry name" value="RVT_2"/>
    <property type="match status" value="1"/>
</dbReference>